<keyword evidence="5" id="KW-1185">Reference proteome</keyword>
<reference evidence="4 5" key="1">
    <citation type="submission" date="2024-01" db="EMBL/GenBank/DDBJ databases">
        <title>A draft genome for a cacao thread blight-causing isolate of Paramarasmius palmivorus.</title>
        <authorList>
            <person name="Baruah I.K."/>
            <person name="Bukari Y."/>
            <person name="Amoako-Attah I."/>
            <person name="Meinhardt L.W."/>
            <person name="Bailey B.A."/>
            <person name="Cohen S.P."/>
        </authorList>
    </citation>
    <scope>NUCLEOTIDE SEQUENCE [LARGE SCALE GENOMIC DNA]</scope>
    <source>
        <strain evidence="4 5">GH-12</strain>
    </source>
</reference>
<dbReference type="InterPro" id="IPR050425">
    <property type="entry name" value="NAD(P)_dehydrat-like"/>
</dbReference>
<dbReference type="InterPro" id="IPR001509">
    <property type="entry name" value="Epimerase_deHydtase"/>
</dbReference>
<dbReference type="PANTHER" id="PTHR10366:SF812">
    <property type="entry name" value="VPS9 DOMAIN-CONTAINING PROTEIN"/>
    <property type="match status" value="1"/>
</dbReference>
<dbReference type="EMBL" id="JAYKXP010000098">
    <property type="protein sequence ID" value="KAK7027237.1"/>
    <property type="molecule type" value="Genomic_DNA"/>
</dbReference>
<organism evidence="4 5">
    <name type="scientific">Paramarasmius palmivorus</name>
    <dbReference type="NCBI Taxonomy" id="297713"/>
    <lineage>
        <taxon>Eukaryota</taxon>
        <taxon>Fungi</taxon>
        <taxon>Dikarya</taxon>
        <taxon>Basidiomycota</taxon>
        <taxon>Agaricomycotina</taxon>
        <taxon>Agaricomycetes</taxon>
        <taxon>Agaricomycetidae</taxon>
        <taxon>Agaricales</taxon>
        <taxon>Marasmiineae</taxon>
        <taxon>Marasmiaceae</taxon>
        <taxon>Paramarasmius</taxon>
    </lineage>
</organism>
<accession>A0AAW0BLS7</accession>
<evidence type="ECO:0000313" key="4">
    <source>
        <dbReference type="EMBL" id="KAK7027237.1"/>
    </source>
</evidence>
<evidence type="ECO:0000259" key="3">
    <source>
        <dbReference type="Pfam" id="PF01370"/>
    </source>
</evidence>
<dbReference type="InterPro" id="IPR036291">
    <property type="entry name" value="NAD(P)-bd_dom_sf"/>
</dbReference>
<comment type="caution">
    <text evidence="4">The sequence shown here is derived from an EMBL/GenBank/DDBJ whole genome shotgun (WGS) entry which is preliminary data.</text>
</comment>
<evidence type="ECO:0000256" key="1">
    <source>
        <dbReference type="ARBA" id="ARBA00023002"/>
    </source>
</evidence>
<dbReference type="AlphaFoldDB" id="A0AAW0BLS7"/>
<dbReference type="Pfam" id="PF01370">
    <property type="entry name" value="Epimerase"/>
    <property type="match status" value="1"/>
</dbReference>
<proteinExistence type="inferred from homology"/>
<dbReference type="FunFam" id="3.40.50.720:FF:000085">
    <property type="entry name" value="Dihydroflavonol reductase"/>
    <property type="match status" value="1"/>
</dbReference>
<dbReference type="PANTHER" id="PTHR10366">
    <property type="entry name" value="NAD DEPENDENT EPIMERASE/DEHYDRATASE"/>
    <property type="match status" value="1"/>
</dbReference>
<dbReference type="Proteomes" id="UP001383192">
    <property type="component" value="Unassembled WGS sequence"/>
</dbReference>
<dbReference type="SUPFAM" id="SSF51735">
    <property type="entry name" value="NAD(P)-binding Rossmann-fold domains"/>
    <property type="match status" value="1"/>
</dbReference>
<dbReference type="GO" id="GO:0016616">
    <property type="term" value="F:oxidoreductase activity, acting on the CH-OH group of donors, NAD or NADP as acceptor"/>
    <property type="evidence" value="ECO:0007669"/>
    <property type="project" value="TreeGrafter"/>
</dbReference>
<dbReference type="Gene3D" id="3.40.50.720">
    <property type="entry name" value="NAD(P)-binding Rossmann-like Domain"/>
    <property type="match status" value="1"/>
</dbReference>
<sequence>MSSENANSPNTSAPHLVTGGSGFIALHLVKQLLESGYTVHATVRSLKNEKKVAPLKTLQDAHPGRLHLFEADLLKPGSFGPAMKGCEVVHHVASPFLMAEKIKDGQRQCIEPALEGTRNVLQSVNETESVRRVVMTSTAEQVGAIFSDYIDVYEMENKTLHERYWNTKGSATDNPYHYSKVLAEQEAWRIASAQSHWTLVTILPGLVLGPSLSPDSESGSLYLIDELLRGELFFGVPDLSFTTVDVRDVATAHIRAAEVPGANGRYIVCEKEMTSFLDVAKVFKRVHKRPYVIPGHQIPTMVVRVLGPLFGLSQQWISRNVGVRFQVDNRRTSEELGLKYRSLQETLEEHYKSWCEMRSR</sequence>
<evidence type="ECO:0000256" key="2">
    <source>
        <dbReference type="ARBA" id="ARBA00023445"/>
    </source>
</evidence>
<name>A0AAW0BLS7_9AGAR</name>
<keyword evidence="1" id="KW-0560">Oxidoreductase</keyword>
<protein>
    <recommendedName>
        <fullName evidence="3">NAD-dependent epimerase/dehydratase domain-containing protein</fullName>
    </recommendedName>
</protein>
<evidence type="ECO:0000313" key="5">
    <source>
        <dbReference type="Proteomes" id="UP001383192"/>
    </source>
</evidence>
<feature type="domain" description="NAD-dependent epimerase/dehydratase" evidence="3">
    <location>
        <begin position="16"/>
        <end position="262"/>
    </location>
</feature>
<comment type="similarity">
    <text evidence="2">Belongs to the NAD(P)-dependent epimerase/dehydratase family. Dihydroflavonol-4-reductase subfamily.</text>
</comment>
<gene>
    <name evidence="4" type="ORF">VNI00_015326</name>
</gene>